<evidence type="ECO:0000259" key="2">
    <source>
        <dbReference type="Pfam" id="PF25438"/>
    </source>
</evidence>
<dbReference type="STRING" id="1076935.U4LPE8"/>
<dbReference type="Pfam" id="PF25438">
    <property type="entry name" value="DUF7896"/>
    <property type="match status" value="1"/>
</dbReference>
<dbReference type="PANTHER" id="PTHR42031">
    <property type="entry name" value="KEY LIME PATHOGENICITY PROTEIN"/>
    <property type="match status" value="1"/>
</dbReference>
<feature type="compositionally biased region" description="Low complexity" evidence="1">
    <location>
        <begin position="404"/>
        <end position="414"/>
    </location>
</feature>
<dbReference type="Proteomes" id="UP000018144">
    <property type="component" value="Unassembled WGS sequence"/>
</dbReference>
<dbReference type="InterPro" id="IPR057218">
    <property type="entry name" value="DUF7896"/>
</dbReference>
<evidence type="ECO:0000256" key="1">
    <source>
        <dbReference type="SAM" id="MobiDB-lite"/>
    </source>
</evidence>
<feature type="region of interest" description="Disordered" evidence="1">
    <location>
        <begin position="370"/>
        <end position="419"/>
    </location>
</feature>
<dbReference type="OrthoDB" id="5377599at2759"/>
<feature type="region of interest" description="Disordered" evidence="1">
    <location>
        <begin position="240"/>
        <end position="263"/>
    </location>
</feature>
<dbReference type="EMBL" id="HF936091">
    <property type="protein sequence ID" value="CCX33452.1"/>
    <property type="molecule type" value="Genomic_DNA"/>
</dbReference>
<keyword evidence="4" id="KW-1185">Reference proteome</keyword>
<protein>
    <recommendedName>
        <fullName evidence="2">DUF7896 domain-containing protein</fullName>
    </recommendedName>
</protein>
<proteinExistence type="predicted"/>
<accession>U4LPE8</accession>
<feature type="region of interest" description="Disordered" evidence="1">
    <location>
        <begin position="468"/>
        <end position="493"/>
    </location>
</feature>
<dbReference type="eggNOG" id="ENOG502SNJU">
    <property type="taxonomic scope" value="Eukaryota"/>
</dbReference>
<feature type="domain" description="DUF7896" evidence="2">
    <location>
        <begin position="311"/>
        <end position="359"/>
    </location>
</feature>
<reference evidence="3 4" key="1">
    <citation type="journal article" date="2013" name="PLoS Genet.">
        <title>The genome and development-dependent transcriptomes of Pyronema confluens: a window into fungal evolution.</title>
        <authorList>
            <person name="Traeger S."/>
            <person name="Altegoer F."/>
            <person name="Freitag M."/>
            <person name="Gabaldon T."/>
            <person name="Kempken F."/>
            <person name="Kumar A."/>
            <person name="Marcet-Houben M."/>
            <person name="Poggeler S."/>
            <person name="Stajich J.E."/>
            <person name="Nowrousian M."/>
        </authorList>
    </citation>
    <scope>NUCLEOTIDE SEQUENCE [LARGE SCALE GENOMIC DNA]</scope>
    <source>
        <strain evidence="4">CBS 100304</strain>
        <tissue evidence="3">Vegetative mycelium</tissue>
    </source>
</reference>
<organism evidence="3 4">
    <name type="scientific">Pyronema omphalodes (strain CBS 100304)</name>
    <name type="common">Pyronema confluens</name>
    <dbReference type="NCBI Taxonomy" id="1076935"/>
    <lineage>
        <taxon>Eukaryota</taxon>
        <taxon>Fungi</taxon>
        <taxon>Dikarya</taxon>
        <taxon>Ascomycota</taxon>
        <taxon>Pezizomycotina</taxon>
        <taxon>Pezizomycetes</taxon>
        <taxon>Pezizales</taxon>
        <taxon>Pyronemataceae</taxon>
        <taxon>Pyronema</taxon>
    </lineage>
</organism>
<evidence type="ECO:0000313" key="3">
    <source>
        <dbReference type="EMBL" id="CCX33452.1"/>
    </source>
</evidence>
<dbReference type="PANTHER" id="PTHR42031:SF1">
    <property type="entry name" value="KEY LIME PATHOGENICITY PROTEIN"/>
    <property type="match status" value="1"/>
</dbReference>
<sequence>MADEGVLRKQLMRMARLQRENPNLNEEDVLALFEAENNKESPPFVPRTEVPCPVPSSSIHSSDYGMPPLTPSASFDEYTFASANPLYFPIERYQGRETVNPIALSAPPAIHIDPSLDAASFFEAFNPSLSSTLPTSEHNSLITPPDMAREASCRSQLAGAFGMVRLDSCDGQDDLPFEEDEIAIMTGAQYSDDIISPPSSNTTTAPILIPTPNNKRHSPTTVQDLHEKEVLLSAKTASPIKSPKRPLGAWPQSAPQSARRPYVRPRHPRVMCKLCPDNKKGFRGDHEYRRHYDRSHADKKMGYVVVDRSGTGFLSKCKACSSKKAYGVDYNATAHLKRQHFNPDKGSTIKAPENLRDWIEAVEVKVTAKRKRKVVAKKEMESEDESEDEMSECEEEEEDKSTKQPQQQQQQQQQLSKEASIYEQQCDERRQTHSKLAEEISQQALTAATNVQHWPQDESFTQYFTFEGSTSAPQQRPRFTPGPENNKTQQVRREAHSFQSSGVSMLLPGASLDAFQYMLHHQHLAPPFVQADIDVSAGVSMSDLFMDSFGGC</sequence>
<name>U4LPE8_PYROM</name>
<dbReference type="AlphaFoldDB" id="U4LPE8"/>
<gene>
    <name evidence="3" type="ORF">PCON_01162</name>
</gene>
<evidence type="ECO:0000313" key="4">
    <source>
        <dbReference type="Proteomes" id="UP000018144"/>
    </source>
</evidence>
<feature type="compositionally biased region" description="Acidic residues" evidence="1">
    <location>
        <begin position="381"/>
        <end position="399"/>
    </location>
</feature>